<comment type="caution">
    <text evidence="1">The sequence shown here is derived from an EMBL/GenBank/DDBJ whole genome shotgun (WGS) entry which is preliminary data.</text>
</comment>
<gene>
    <name evidence="1" type="ORF">AsFPU1_0888</name>
</gene>
<organism evidence="1 2">
    <name type="scientific">Aphanothece sacrum FPU1</name>
    <dbReference type="NCBI Taxonomy" id="1920663"/>
    <lineage>
        <taxon>Bacteria</taxon>
        <taxon>Bacillati</taxon>
        <taxon>Cyanobacteriota</taxon>
        <taxon>Cyanophyceae</taxon>
        <taxon>Oscillatoriophycideae</taxon>
        <taxon>Chroococcales</taxon>
        <taxon>Aphanothecaceae</taxon>
        <taxon>Aphanothece</taxon>
    </lineage>
</organism>
<name>A0A401IDY8_APHSA</name>
<reference evidence="2" key="1">
    <citation type="submission" date="2017-05" db="EMBL/GenBank/DDBJ databases">
        <title>Physiological properties and genetic analysis related to exopolysaccharide production of fresh-water unicellular cyanobacterium Aphanothece sacrum, Suizenji Nori, that has been cultured as a food source in Japan.</title>
        <authorList>
            <person name="Kanesaki Y."/>
            <person name="Yoshikawa S."/>
            <person name="Ohki K."/>
        </authorList>
    </citation>
    <scope>NUCLEOTIDE SEQUENCE [LARGE SCALE GENOMIC DNA]</scope>
    <source>
        <strain evidence="2">FPU1</strain>
    </source>
</reference>
<protein>
    <submittedName>
        <fullName evidence="1">Uncharacterized protein</fullName>
    </submittedName>
</protein>
<evidence type="ECO:0000313" key="2">
    <source>
        <dbReference type="Proteomes" id="UP000287247"/>
    </source>
</evidence>
<dbReference type="AlphaFoldDB" id="A0A401IDY8"/>
<dbReference type="Proteomes" id="UP000287247">
    <property type="component" value="Unassembled WGS sequence"/>
</dbReference>
<keyword evidence="2" id="KW-1185">Reference proteome</keyword>
<accession>A0A401IDY8</accession>
<dbReference type="RefSeq" id="WP_227873389.1">
    <property type="nucleotide sequence ID" value="NZ_BDQK01000003.1"/>
</dbReference>
<proteinExistence type="predicted"/>
<evidence type="ECO:0000313" key="1">
    <source>
        <dbReference type="EMBL" id="GBF79492.1"/>
    </source>
</evidence>
<sequence>MQEYLQKELSLTKITYQNKPLALEEVYQDMIEEIIHDKDINNNKNNVLKRIEKFLSVPIPDINSLLNECQKLNNNSDINPQQKRQLIEVILKIVKAKDYWKKKITVEDDYLPQDKAKDNVMRTIANFYANSCDLSDKINSTIYHIPQWVNFLYSIHSNTF</sequence>
<dbReference type="EMBL" id="BDQK01000003">
    <property type="protein sequence ID" value="GBF79492.1"/>
    <property type="molecule type" value="Genomic_DNA"/>
</dbReference>